<sequence length="137" mass="14957">MKIAMYVALFIVFCIILAAAYVRLAPTDVARWHQSITAEENVTLKGGAIRVIEGDASTFEQLDEAMRALPRTEVLAGSIAEGRITYVTRSKLWGFPDYTTVEYADGVIKLFGRLRFGNSDLGVNAARLGDVLATLDG</sequence>
<comment type="caution">
    <text evidence="1">The sequence shown here is derived from an EMBL/GenBank/DDBJ whole genome shotgun (WGS) entry which is preliminary data.</text>
</comment>
<proteinExistence type="predicted"/>
<dbReference type="EMBL" id="JBHDIY010000002">
    <property type="protein sequence ID" value="MFL4471317.1"/>
    <property type="molecule type" value="Genomic_DNA"/>
</dbReference>
<evidence type="ECO:0000313" key="1">
    <source>
        <dbReference type="EMBL" id="MFL4471317.1"/>
    </source>
</evidence>
<dbReference type="RefSeq" id="WP_407593155.1">
    <property type="nucleotide sequence ID" value="NZ_JBHDIY010000002.1"/>
</dbReference>
<gene>
    <name evidence="1" type="ORF">ACERZ8_16055</name>
</gene>
<reference evidence="1 2" key="1">
    <citation type="submission" date="2024-08" db="EMBL/GenBank/DDBJ databases">
        <title>Tateyamaria sp. nov., isolated from marine algae.</title>
        <authorList>
            <person name="Choi B.J."/>
            <person name="Kim J.M."/>
            <person name="Lee J.K."/>
            <person name="Choi D.G."/>
            <person name="Bayburt H."/>
            <person name="Baek J.H."/>
            <person name="Han D.M."/>
            <person name="Jeon C.O."/>
        </authorList>
    </citation>
    <scope>NUCLEOTIDE SEQUENCE [LARGE SCALE GENOMIC DNA]</scope>
    <source>
        <strain evidence="1 2">KMU-156</strain>
    </source>
</reference>
<name>A0ABW8UWM1_9RHOB</name>
<dbReference type="InterPro" id="IPR010865">
    <property type="entry name" value="DUF1499"/>
</dbReference>
<accession>A0ABW8UWM1</accession>
<dbReference type="Proteomes" id="UP001627408">
    <property type="component" value="Unassembled WGS sequence"/>
</dbReference>
<organism evidence="1 2">
    <name type="scientific">Tateyamaria armeniaca</name>
    <dbReference type="NCBI Taxonomy" id="2518930"/>
    <lineage>
        <taxon>Bacteria</taxon>
        <taxon>Pseudomonadati</taxon>
        <taxon>Pseudomonadota</taxon>
        <taxon>Alphaproteobacteria</taxon>
        <taxon>Rhodobacterales</taxon>
        <taxon>Roseobacteraceae</taxon>
        <taxon>Tateyamaria</taxon>
    </lineage>
</organism>
<dbReference type="Pfam" id="PF07386">
    <property type="entry name" value="DUF1499"/>
    <property type="match status" value="1"/>
</dbReference>
<evidence type="ECO:0000313" key="2">
    <source>
        <dbReference type="Proteomes" id="UP001627408"/>
    </source>
</evidence>
<protein>
    <submittedName>
        <fullName evidence="1">DUF1499 domain-containing protein</fullName>
    </submittedName>
</protein>
<keyword evidence="2" id="KW-1185">Reference proteome</keyword>